<dbReference type="PROSITE" id="PS50086">
    <property type="entry name" value="TBC_RABGAP"/>
    <property type="match status" value="1"/>
</dbReference>
<dbReference type="Pfam" id="PF00566">
    <property type="entry name" value="RabGAP-TBC"/>
    <property type="match status" value="1"/>
</dbReference>
<dbReference type="Gene3D" id="1.10.472.80">
    <property type="entry name" value="Ypt/Rab-GAP domain of gyp1p, domain 3"/>
    <property type="match status" value="1"/>
</dbReference>
<dbReference type="GO" id="GO:0031267">
    <property type="term" value="F:small GTPase binding"/>
    <property type="evidence" value="ECO:0007669"/>
    <property type="project" value="TreeGrafter"/>
</dbReference>
<name>A0A9N9FFZ8_9GLOM</name>
<dbReference type="OrthoDB" id="17687at2759"/>
<dbReference type="AlphaFoldDB" id="A0A9N9FFZ8"/>
<dbReference type="InterPro" id="IPR050302">
    <property type="entry name" value="Rab_GAP_TBC_domain"/>
</dbReference>
<evidence type="ECO:0000259" key="2">
    <source>
        <dbReference type="PROSITE" id="PS50086"/>
    </source>
</evidence>
<evidence type="ECO:0000313" key="5">
    <source>
        <dbReference type="Proteomes" id="UP000789572"/>
    </source>
</evidence>
<dbReference type="PANTHER" id="PTHR47219:SF20">
    <property type="entry name" value="TBC1 DOMAIN FAMILY MEMBER 2B"/>
    <property type="match status" value="1"/>
</dbReference>
<dbReference type="PROSITE" id="PS50222">
    <property type="entry name" value="EF_HAND_2"/>
    <property type="match status" value="1"/>
</dbReference>
<accession>A0A9N9FFZ8</accession>
<dbReference type="InterPro" id="IPR002048">
    <property type="entry name" value="EF_hand_dom"/>
</dbReference>
<dbReference type="Gene3D" id="1.10.10.750">
    <property type="entry name" value="Ypt/Rab-GAP domain of gyp1p, domain 1"/>
    <property type="match status" value="1"/>
</dbReference>
<gene>
    <name evidence="4" type="ORF">POCULU_LOCUS4161</name>
</gene>
<dbReference type="SMART" id="SM00164">
    <property type="entry name" value="TBC"/>
    <property type="match status" value="1"/>
</dbReference>
<dbReference type="InterPro" id="IPR011992">
    <property type="entry name" value="EF-hand-dom_pair"/>
</dbReference>
<proteinExistence type="predicted"/>
<reference evidence="4" key="1">
    <citation type="submission" date="2021-06" db="EMBL/GenBank/DDBJ databases">
        <authorList>
            <person name="Kallberg Y."/>
            <person name="Tangrot J."/>
            <person name="Rosling A."/>
        </authorList>
    </citation>
    <scope>NUCLEOTIDE SEQUENCE</scope>
    <source>
        <strain evidence="4">IA702</strain>
    </source>
</reference>
<dbReference type="EMBL" id="CAJVPJ010000519">
    <property type="protein sequence ID" value="CAG8533205.1"/>
    <property type="molecule type" value="Genomic_DNA"/>
</dbReference>
<keyword evidence="5" id="KW-1185">Reference proteome</keyword>
<feature type="domain" description="EF-hand" evidence="3">
    <location>
        <begin position="514"/>
        <end position="549"/>
    </location>
</feature>
<feature type="domain" description="Rab-GAP TBC" evidence="2">
    <location>
        <begin position="85"/>
        <end position="273"/>
    </location>
</feature>
<evidence type="ECO:0000313" key="4">
    <source>
        <dbReference type="EMBL" id="CAG8533205.1"/>
    </source>
</evidence>
<dbReference type="Gene3D" id="1.10.238.10">
    <property type="entry name" value="EF-hand"/>
    <property type="match status" value="1"/>
</dbReference>
<dbReference type="GO" id="GO:0005509">
    <property type="term" value="F:calcium ion binding"/>
    <property type="evidence" value="ECO:0007669"/>
    <property type="project" value="InterPro"/>
</dbReference>
<comment type="caution">
    <text evidence="4">The sequence shown here is derived from an EMBL/GenBank/DDBJ whole genome shotgun (WGS) entry which is preliminary data.</text>
</comment>
<sequence>MNLKNQVRYMKVLKTFLNTCYSEALLVDPTKDVSNGGLGLTFGFPTDVKNRDKRKLKLWTDYFKDNGRNLTLVKSTKFAKLTRVGLPNKLRGEIWELCSGAMYLRYTNNGLYEKLHEDNVGKVSLSTEEIEKDLNRSLPEYPAYQTPEGINTLRRVLTAYSWKDPELGYCQAMNIVASALLIYMSEEQTFWTLSILCDRMLPGYYSTSMYGAILDQMIFEQFVEKTMTILYEHFKNADIQLSVACLPWFLSLYINSMPLIFAYRVLDIFFMDGPKILFQIGLGKLQQVLIDSFIALDFLFTFTLSFQQLLLAILKINAKELLEVTDDGAFIHVLKSYFATLDQPAYPKNRELRDVNKFTELMNIAYRDFSSITDEKVAELRKTEQLKVVHNIESFTKRSQIRNLKNTSKFTKDHLSIIYDKFYTAQFYGSKKSTRTDSRMDLNTFYQFMGSIASWAKMDDGELTNGEEVRDRHGRRIVGHQFISKLFTHFDKSNAGGISLQDAVIGLAEIIFTDMMGTIELFFKLHDVDRDENLSKEEVLQMGESLLFICREREDDGHLGSVSNFIRRSFEYADVKSKGPEFNSSPQSPAALPSPTSAPDFFLSLPEFRMLVLADEYFERFLDHEFASSFNLSEPIEERSKGLSREIFNALFVEGKNLAEKVGKRIIGGPNHNNNDSYKKKDRYEEKGTEESEGLLNDEFTNGKARDRSSSIGDGEDENLFEELDKLLDSIEINVWFSKFPVDTGTSANDPTANEHDLDKVLAGM</sequence>
<dbReference type="GO" id="GO:0005096">
    <property type="term" value="F:GTPase activator activity"/>
    <property type="evidence" value="ECO:0007669"/>
    <property type="project" value="TreeGrafter"/>
</dbReference>
<dbReference type="InterPro" id="IPR000195">
    <property type="entry name" value="Rab-GAP-TBC_dom"/>
</dbReference>
<dbReference type="InterPro" id="IPR035969">
    <property type="entry name" value="Rab-GAP_TBC_sf"/>
</dbReference>
<evidence type="ECO:0000256" key="1">
    <source>
        <dbReference type="SAM" id="MobiDB-lite"/>
    </source>
</evidence>
<dbReference type="FunFam" id="1.10.8.270:FF:000015">
    <property type="entry name" value="GTPase activating protein (Gyp2)"/>
    <property type="match status" value="1"/>
</dbReference>
<feature type="region of interest" description="Disordered" evidence="1">
    <location>
        <begin position="666"/>
        <end position="716"/>
    </location>
</feature>
<organism evidence="4 5">
    <name type="scientific">Paraglomus occultum</name>
    <dbReference type="NCBI Taxonomy" id="144539"/>
    <lineage>
        <taxon>Eukaryota</taxon>
        <taxon>Fungi</taxon>
        <taxon>Fungi incertae sedis</taxon>
        <taxon>Mucoromycota</taxon>
        <taxon>Glomeromycotina</taxon>
        <taxon>Glomeromycetes</taxon>
        <taxon>Paraglomerales</taxon>
        <taxon>Paraglomeraceae</taxon>
        <taxon>Paraglomus</taxon>
    </lineage>
</organism>
<dbReference type="Proteomes" id="UP000789572">
    <property type="component" value="Unassembled WGS sequence"/>
</dbReference>
<evidence type="ECO:0000259" key="3">
    <source>
        <dbReference type="PROSITE" id="PS50222"/>
    </source>
</evidence>
<dbReference type="SUPFAM" id="SSF47923">
    <property type="entry name" value="Ypt/Rab-GAP domain of gyp1p"/>
    <property type="match status" value="2"/>
</dbReference>
<dbReference type="Gene3D" id="1.10.8.270">
    <property type="entry name" value="putative rabgap domain of human tbc1 domain family member 14 like domains"/>
    <property type="match status" value="1"/>
</dbReference>
<dbReference type="SUPFAM" id="SSF47473">
    <property type="entry name" value="EF-hand"/>
    <property type="match status" value="1"/>
</dbReference>
<protein>
    <submittedName>
        <fullName evidence="4">11288_t:CDS:1</fullName>
    </submittedName>
</protein>
<dbReference type="PANTHER" id="PTHR47219">
    <property type="entry name" value="RAB GTPASE-ACTIVATING PROTEIN 1-LIKE"/>
    <property type="match status" value="1"/>
</dbReference>
<feature type="compositionally biased region" description="Basic and acidic residues" evidence="1">
    <location>
        <begin position="677"/>
        <end position="690"/>
    </location>
</feature>